<sequence>MFIKKFYRLISVIICILLVYIFVGQFIHRYVFPEPLPHNTMYPVAGDVITNPFAGEQITFLKSGIETNGAYSLREFRLKPGGAVPRAHMHTDYDETFKVIQGSLTVICNGSEHVLQPGDSLTIPRGTAHQPVSKGNEEIVTINRVVPAAKHDLMLAQTHGFFTEKDRPRSKAEFFLQAMLFVDYYRTYTADIPILAQKVLSFLLAPTARLLGYRTWKPQYSKKWKKPI</sequence>
<dbReference type="InterPro" id="IPR011051">
    <property type="entry name" value="RmlC_Cupin_sf"/>
</dbReference>
<proteinExistence type="predicted"/>
<dbReference type="InterPro" id="IPR013096">
    <property type="entry name" value="Cupin_2"/>
</dbReference>
<keyword evidence="1" id="KW-1133">Transmembrane helix</keyword>
<dbReference type="SUPFAM" id="SSF51182">
    <property type="entry name" value="RmlC-like cupins"/>
    <property type="match status" value="1"/>
</dbReference>
<dbReference type="InterPro" id="IPR053146">
    <property type="entry name" value="QDO-like"/>
</dbReference>
<keyword evidence="4" id="KW-1185">Reference proteome</keyword>
<keyword evidence="1" id="KW-0812">Transmembrane</keyword>
<dbReference type="RefSeq" id="WP_115375136.1">
    <property type="nucleotide sequence ID" value="NZ_QASA01000001.1"/>
</dbReference>
<dbReference type="OrthoDB" id="72027at2"/>
<gene>
    <name evidence="3" type="ORF">AHMF7616_04876</name>
</gene>
<dbReference type="PANTHER" id="PTHR36440:SF1">
    <property type="entry name" value="PUTATIVE (AFU_ORTHOLOGUE AFUA_8G07350)-RELATED"/>
    <property type="match status" value="1"/>
</dbReference>
<organism evidence="3 4">
    <name type="scientific">Adhaeribacter pallidiroseus</name>
    <dbReference type="NCBI Taxonomy" id="2072847"/>
    <lineage>
        <taxon>Bacteria</taxon>
        <taxon>Pseudomonadati</taxon>
        <taxon>Bacteroidota</taxon>
        <taxon>Cytophagia</taxon>
        <taxon>Cytophagales</taxon>
        <taxon>Hymenobacteraceae</taxon>
        <taxon>Adhaeribacter</taxon>
    </lineage>
</organism>
<dbReference type="Gene3D" id="2.60.120.10">
    <property type="entry name" value="Jelly Rolls"/>
    <property type="match status" value="1"/>
</dbReference>
<reference evidence="3 4" key="1">
    <citation type="submission" date="2018-04" db="EMBL/GenBank/DDBJ databases">
        <title>Adhaeribacter sp. HMF7616 genome sequencing and assembly.</title>
        <authorList>
            <person name="Kang H."/>
            <person name="Kang J."/>
            <person name="Cha I."/>
            <person name="Kim H."/>
            <person name="Joh K."/>
        </authorList>
    </citation>
    <scope>NUCLEOTIDE SEQUENCE [LARGE SCALE GENOMIC DNA]</scope>
    <source>
        <strain evidence="3 4">HMF7616</strain>
    </source>
</reference>
<dbReference type="PANTHER" id="PTHR36440">
    <property type="entry name" value="PUTATIVE (AFU_ORTHOLOGUE AFUA_8G07350)-RELATED"/>
    <property type="match status" value="1"/>
</dbReference>
<evidence type="ECO:0000256" key="1">
    <source>
        <dbReference type="SAM" id="Phobius"/>
    </source>
</evidence>
<dbReference type="Pfam" id="PF07883">
    <property type="entry name" value="Cupin_2"/>
    <property type="match status" value="1"/>
</dbReference>
<dbReference type="InterPro" id="IPR014710">
    <property type="entry name" value="RmlC-like_jellyroll"/>
</dbReference>
<accession>A0A369QRF1</accession>
<dbReference type="AlphaFoldDB" id="A0A369QRF1"/>
<protein>
    <recommendedName>
        <fullName evidence="2">Cupin type-2 domain-containing protein</fullName>
    </recommendedName>
</protein>
<evidence type="ECO:0000313" key="4">
    <source>
        <dbReference type="Proteomes" id="UP000253919"/>
    </source>
</evidence>
<keyword evidence="1" id="KW-0472">Membrane</keyword>
<feature type="transmembrane region" description="Helical" evidence="1">
    <location>
        <begin position="7"/>
        <end position="27"/>
    </location>
</feature>
<feature type="domain" description="Cupin type-2" evidence="2">
    <location>
        <begin position="76"/>
        <end position="140"/>
    </location>
</feature>
<evidence type="ECO:0000313" key="3">
    <source>
        <dbReference type="EMBL" id="RDC66245.1"/>
    </source>
</evidence>
<dbReference type="EMBL" id="QASA01000001">
    <property type="protein sequence ID" value="RDC66245.1"/>
    <property type="molecule type" value="Genomic_DNA"/>
</dbReference>
<name>A0A369QRF1_9BACT</name>
<dbReference type="Proteomes" id="UP000253919">
    <property type="component" value="Unassembled WGS sequence"/>
</dbReference>
<evidence type="ECO:0000259" key="2">
    <source>
        <dbReference type="Pfam" id="PF07883"/>
    </source>
</evidence>
<comment type="caution">
    <text evidence="3">The sequence shown here is derived from an EMBL/GenBank/DDBJ whole genome shotgun (WGS) entry which is preliminary data.</text>
</comment>